<sequence length="215" mass="24445">MLCFFGGFINTVSVVKYSYTISHFTGNTSKIAINIASGNFMEVFKLIFIMVSFMIGAAISGYLVEGREFNLKRRYGYSFVALGIGLLFLYTFAGNTWLFFYYLPFMMGVQNGLFISYKGVVIRTTHISGSVTDAGVYLGHCLRGKLEDRWKGFFCFYMIVAFLVGGFCGIELYFLMKSKVFILVGFGYIMIACVYFFLRHRCNVLCMSSEGYPFK</sequence>
<dbReference type="InterPro" id="IPR010699">
    <property type="entry name" value="DUF1275"/>
</dbReference>
<keyword evidence="1" id="KW-0472">Membrane</keyword>
<proteinExistence type="predicted"/>
<feature type="transmembrane region" description="Helical" evidence="1">
    <location>
        <begin position="75"/>
        <end position="93"/>
    </location>
</feature>
<dbReference type="EMBL" id="CP060637">
    <property type="protein sequence ID" value="QNM16215.1"/>
    <property type="molecule type" value="Genomic_DNA"/>
</dbReference>
<feature type="transmembrane region" description="Helical" evidence="1">
    <location>
        <begin position="153"/>
        <end position="174"/>
    </location>
</feature>
<dbReference type="KEGG" id="fho:H9Q81_04350"/>
<organism evidence="2 3">
    <name type="scientific">Fusobacterium hominis</name>
    <dbReference type="NCBI Taxonomy" id="2764326"/>
    <lineage>
        <taxon>Bacteria</taxon>
        <taxon>Fusobacteriati</taxon>
        <taxon>Fusobacteriota</taxon>
        <taxon>Fusobacteriia</taxon>
        <taxon>Fusobacteriales</taxon>
        <taxon>Fusobacteriaceae</taxon>
        <taxon>Fusobacterium</taxon>
    </lineage>
</organism>
<dbReference type="Pfam" id="PF06912">
    <property type="entry name" value="DUF1275"/>
    <property type="match status" value="1"/>
</dbReference>
<keyword evidence="1" id="KW-1133">Transmembrane helix</keyword>
<keyword evidence="1" id="KW-0812">Transmembrane</keyword>
<dbReference type="AlphaFoldDB" id="A0A7G9GZI3"/>
<feature type="transmembrane region" description="Helical" evidence="1">
    <location>
        <begin position="180"/>
        <end position="198"/>
    </location>
</feature>
<dbReference type="Proteomes" id="UP000515913">
    <property type="component" value="Chromosome"/>
</dbReference>
<feature type="transmembrane region" description="Helical" evidence="1">
    <location>
        <begin position="43"/>
        <end position="63"/>
    </location>
</feature>
<gene>
    <name evidence="2" type="ORF">H9Q81_04350</name>
</gene>
<evidence type="ECO:0000256" key="1">
    <source>
        <dbReference type="SAM" id="Phobius"/>
    </source>
</evidence>
<keyword evidence="3" id="KW-1185">Reference proteome</keyword>
<evidence type="ECO:0000313" key="2">
    <source>
        <dbReference type="EMBL" id="QNM16215.1"/>
    </source>
</evidence>
<protein>
    <submittedName>
        <fullName evidence="2">DUF1275 domain-containing protein</fullName>
    </submittedName>
</protein>
<dbReference type="PANTHER" id="PTHR37314">
    <property type="entry name" value="SLR0142 PROTEIN"/>
    <property type="match status" value="1"/>
</dbReference>
<accession>A0A7G9GZI3</accession>
<evidence type="ECO:0000313" key="3">
    <source>
        <dbReference type="Proteomes" id="UP000515913"/>
    </source>
</evidence>
<reference evidence="2 3" key="1">
    <citation type="submission" date="2020-08" db="EMBL/GenBank/DDBJ databases">
        <authorList>
            <person name="Liu C."/>
            <person name="Sun Q."/>
        </authorList>
    </citation>
    <scope>NUCLEOTIDE SEQUENCE [LARGE SCALE GENOMIC DNA]</scope>
    <source>
        <strain evidence="2 3">NSJ-57</strain>
    </source>
</reference>
<dbReference type="PANTHER" id="PTHR37314:SF4">
    <property type="entry name" value="UPF0700 TRANSMEMBRANE PROTEIN YOAK"/>
    <property type="match status" value="1"/>
</dbReference>
<name>A0A7G9GZI3_9FUSO</name>